<protein>
    <submittedName>
        <fullName evidence="2">Uncharacterized protein</fullName>
    </submittedName>
</protein>
<feature type="non-terminal residue" evidence="2">
    <location>
        <position position="44"/>
    </location>
</feature>
<accession>A0A382I2B2</accession>
<gene>
    <name evidence="2" type="ORF">METZ01_LOCUS246369</name>
</gene>
<organism evidence="2">
    <name type="scientific">marine metagenome</name>
    <dbReference type="NCBI Taxonomy" id="408172"/>
    <lineage>
        <taxon>unclassified sequences</taxon>
        <taxon>metagenomes</taxon>
        <taxon>ecological metagenomes</taxon>
    </lineage>
</organism>
<keyword evidence="1" id="KW-1133">Transmembrane helix</keyword>
<keyword evidence="1" id="KW-0472">Membrane</keyword>
<name>A0A382I2B2_9ZZZZ</name>
<dbReference type="EMBL" id="UINC01064649">
    <property type="protein sequence ID" value="SVB93515.1"/>
    <property type="molecule type" value="Genomic_DNA"/>
</dbReference>
<reference evidence="2" key="1">
    <citation type="submission" date="2018-05" db="EMBL/GenBank/DDBJ databases">
        <authorList>
            <person name="Lanie J.A."/>
            <person name="Ng W.-L."/>
            <person name="Kazmierczak K.M."/>
            <person name="Andrzejewski T.M."/>
            <person name="Davidsen T.M."/>
            <person name="Wayne K.J."/>
            <person name="Tettelin H."/>
            <person name="Glass J.I."/>
            <person name="Rusch D."/>
            <person name="Podicherti R."/>
            <person name="Tsui H.-C.T."/>
            <person name="Winkler M.E."/>
        </authorList>
    </citation>
    <scope>NUCLEOTIDE SEQUENCE</scope>
</reference>
<evidence type="ECO:0000313" key="2">
    <source>
        <dbReference type="EMBL" id="SVB93515.1"/>
    </source>
</evidence>
<proteinExistence type="predicted"/>
<evidence type="ECO:0000256" key="1">
    <source>
        <dbReference type="SAM" id="Phobius"/>
    </source>
</evidence>
<sequence length="44" mass="5017">MSTGLNSYSNPQDIGPLYPGVDLEWLMVIVLVALWLLWHVFQIS</sequence>
<feature type="transmembrane region" description="Helical" evidence="1">
    <location>
        <begin position="25"/>
        <end position="41"/>
    </location>
</feature>
<dbReference type="AlphaFoldDB" id="A0A382I2B2"/>
<keyword evidence="1" id="KW-0812">Transmembrane</keyword>